<protein>
    <recommendedName>
        <fullName evidence="4">Phosphatidylethanolamine-binding protein</fullName>
    </recommendedName>
</protein>
<dbReference type="Gene3D" id="3.90.280.10">
    <property type="entry name" value="PEBP-like"/>
    <property type="match status" value="1"/>
</dbReference>
<dbReference type="InterPro" id="IPR008914">
    <property type="entry name" value="PEBP"/>
</dbReference>
<dbReference type="Proteomes" id="UP000799537">
    <property type="component" value="Unassembled WGS sequence"/>
</dbReference>
<dbReference type="OrthoDB" id="2506647at2759"/>
<evidence type="ECO:0000256" key="1">
    <source>
        <dbReference type="SAM" id="SignalP"/>
    </source>
</evidence>
<organism evidence="2 3">
    <name type="scientific">Zasmidium cellare ATCC 36951</name>
    <dbReference type="NCBI Taxonomy" id="1080233"/>
    <lineage>
        <taxon>Eukaryota</taxon>
        <taxon>Fungi</taxon>
        <taxon>Dikarya</taxon>
        <taxon>Ascomycota</taxon>
        <taxon>Pezizomycotina</taxon>
        <taxon>Dothideomycetes</taxon>
        <taxon>Dothideomycetidae</taxon>
        <taxon>Mycosphaerellales</taxon>
        <taxon>Mycosphaerellaceae</taxon>
        <taxon>Zasmidium</taxon>
    </lineage>
</organism>
<keyword evidence="3" id="KW-1185">Reference proteome</keyword>
<evidence type="ECO:0000313" key="2">
    <source>
        <dbReference type="EMBL" id="KAF2162014.1"/>
    </source>
</evidence>
<gene>
    <name evidence="2" type="ORF">M409DRAFT_27739</name>
</gene>
<dbReference type="RefSeq" id="XP_033662903.1">
    <property type="nucleotide sequence ID" value="XM_033808708.1"/>
</dbReference>
<sequence length="242" mass="26220">MRFYPLLAFVASASTAAIPDVEAQANGGSSSPSCKADNREIAISKAAFLKAKVIPPRPSQYNDKVNVIPSFNPDATIAIDYNGKQVEYGTKFQTTETTLQPNVVFTAESDLRYADYNYTVIIADPDALSPAGTTPGPLLKNYLHWIYYDAKPCLERKQQPSAKDQPMYAAPTPPSPQAHRYTFLVYRQPKGVYTPPNPATFPQTLGASRGMFDVNGYVKAGRLEGPVAGNYFLEAAPVGGGS</sequence>
<dbReference type="AlphaFoldDB" id="A0A6A6C4G9"/>
<accession>A0A6A6C4G9</accession>
<dbReference type="EMBL" id="ML993616">
    <property type="protein sequence ID" value="KAF2162014.1"/>
    <property type="molecule type" value="Genomic_DNA"/>
</dbReference>
<feature type="chain" id="PRO_5025376097" description="Phosphatidylethanolamine-binding protein" evidence="1">
    <location>
        <begin position="24"/>
        <end position="242"/>
    </location>
</feature>
<dbReference type="SUPFAM" id="SSF49777">
    <property type="entry name" value="PEBP-like"/>
    <property type="match status" value="1"/>
</dbReference>
<proteinExistence type="predicted"/>
<dbReference type="GeneID" id="54561980"/>
<dbReference type="CDD" id="cd00866">
    <property type="entry name" value="PEBP_euk"/>
    <property type="match status" value="1"/>
</dbReference>
<evidence type="ECO:0000313" key="3">
    <source>
        <dbReference type="Proteomes" id="UP000799537"/>
    </source>
</evidence>
<dbReference type="InterPro" id="IPR036610">
    <property type="entry name" value="PEBP-like_sf"/>
</dbReference>
<dbReference type="Pfam" id="PF01161">
    <property type="entry name" value="PBP"/>
    <property type="match status" value="1"/>
</dbReference>
<dbReference type="PANTHER" id="PTHR11362">
    <property type="entry name" value="PHOSPHATIDYLETHANOLAMINE-BINDING PROTEIN"/>
    <property type="match status" value="1"/>
</dbReference>
<dbReference type="PANTHER" id="PTHR11362:SF82">
    <property type="entry name" value="PHOSPHATIDYLETHANOLAMINE-BINDING PROTEIN 4"/>
    <property type="match status" value="1"/>
</dbReference>
<keyword evidence="1" id="KW-0732">Signal</keyword>
<evidence type="ECO:0008006" key="4">
    <source>
        <dbReference type="Google" id="ProtNLM"/>
    </source>
</evidence>
<name>A0A6A6C4G9_ZASCE</name>
<dbReference type="InterPro" id="IPR035810">
    <property type="entry name" value="PEBP_euk"/>
</dbReference>
<feature type="signal peptide" evidence="1">
    <location>
        <begin position="1"/>
        <end position="23"/>
    </location>
</feature>
<reference evidence="2" key="1">
    <citation type="journal article" date="2020" name="Stud. Mycol.">
        <title>101 Dothideomycetes genomes: a test case for predicting lifestyles and emergence of pathogens.</title>
        <authorList>
            <person name="Haridas S."/>
            <person name="Albert R."/>
            <person name="Binder M."/>
            <person name="Bloem J."/>
            <person name="Labutti K."/>
            <person name="Salamov A."/>
            <person name="Andreopoulos B."/>
            <person name="Baker S."/>
            <person name="Barry K."/>
            <person name="Bills G."/>
            <person name="Bluhm B."/>
            <person name="Cannon C."/>
            <person name="Castanera R."/>
            <person name="Culley D."/>
            <person name="Daum C."/>
            <person name="Ezra D."/>
            <person name="Gonzalez J."/>
            <person name="Henrissat B."/>
            <person name="Kuo A."/>
            <person name="Liang C."/>
            <person name="Lipzen A."/>
            <person name="Lutzoni F."/>
            <person name="Magnuson J."/>
            <person name="Mondo S."/>
            <person name="Nolan M."/>
            <person name="Ohm R."/>
            <person name="Pangilinan J."/>
            <person name="Park H.-J."/>
            <person name="Ramirez L."/>
            <person name="Alfaro M."/>
            <person name="Sun H."/>
            <person name="Tritt A."/>
            <person name="Yoshinaga Y."/>
            <person name="Zwiers L.-H."/>
            <person name="Turgeon B."/>
            <person name="Goodwin S."/>
            <person name="Spatafora J."/>
            <person name="Crous P."/>
            <person name="Grigoriev I."/>
        </authorList>
    </citation>
    <scope>NUCLEOTIDE SEQUENCE</scope>
    <source>
        <strain evidence="2">ATCC 36951</strain>
    </source>
</reference>